<feature type="domain" description="Nuclear speckle splicing regulatory protein 1 N-terminal" evidence="4">
    <location>
        <begin position="53"/>
        <end position="170"/>
    </location>
</feature>
<organism evidence="5">
    <name type="scientific">Tabanus bromius</name>
    <name type="common">Band-eyed brown horse fly</name>
    <dbReference type="NCBI Taxonomy" id="304241"/>
    <lineage>
        <taxon>Eukaryota</taxon>
        <taxon>Metazoa</taxon>
        <taxon>Ecdysozoa</taxon>
        <taxon>Arthropoda</taxon>
        <taxon>Hexapoda</taxon>
        <taxon>Insecta</taxon>
        <taxon>Pterygota</taxon>
        <taxon>Neoptera</taxon>
        <taxon>Endopterygota</taxon>
        <taxon>Diptera</taxon>
        <taxon>Brachycera</taxon>
        <taxon>Tabanomorpha</taxon>
        <taxon>Tabanoidea</taxon>
        <taxon>Tabanidae</taxon>
        <taxon>Tabanus</taxon>
    </lineage>
</organism>
<dbReference type="InterPro" id="IPR042816">
    <property type="entry name" value="Nsrp1"/>
</dbReference>
<evidence type="ECO:0000259" key="4">
    <source>
        <dbReference type="Pfam" id="PF09745"/>
    </source>
</evidence>
<feature type="non-terminal residue" evidence="5">
    <location>
        <position position="1"/>
    </location>
</feature>
<dbReference type="InterPro" id="IPR018612">
    <property type="entry name" value="NSRP1_N"/>
</dbReference>
<evidence type="ECO:0000256" key="2">
    <source>
        <dbReference type="ARBA" id="ARBA00023054"/>
    </source>
</evidence>
<proteinExistence type="evidence at transcript level"/>
<feature type="region of interest" description="Disordered" evidence="3">
    <location>
        <begin position="15"/>
        <end position="47"/>
    </location>
</feature>
<evidence type="ECO:0000256" key="3">
    <source>
        <dbReference type="SAM" id="MobiDB-lite"/>
    </source>
</evidence>
<dbReference type="PANTHER" id="PTHR31938">
    <property type="entry name" value="NUCLEAR SPECKLE SPLICING REGULATORY PROTEIN 1"/>
    <property type="match status" value="1"/>
</dbReference>
<feature type="compositionally biased region" description="Basic residues" evidence="3">
    <location>
        <begin position="222"/>
        <end position="231"/>
    </location>
</feature>
<keyword evidence="2" id="KW-0175">Coiled coil</keyword>
<evidence type="ECO:0000256" key="1">
    <source>
        <dbReference type="ARBA" id="ARBA00010126"/>
    </source>
</evidence>
<sequence>KFGLIVPKKGSLVLPPKADFSKSVFDDDSDSDDNRKASAFTSGLGNNQKRMVRKIQEKALEEDPTIFQYDEVYTEIELKRQAKKKEQTQDSKKPKYINRLLQFASQRSIENERRLERAIQKERELEGDQFGNKDSFVTTSYRKKLEEFKQAEEREKREDYLESIGDVTKQENLDGFYRHLYDQTLGSDDLQGSQDKEATKSNSADTEAKHAKKPNVDANGKSRLRVYRKRNSSGDDTDEPNCQEEASSKKSHLHCNLDADSDFSIDSSSDNSDEEKENVSQEIPVKEPEQLPNDSIEPPKNEVNVSQDPKTCPPTVDEDNNKHEECKPHESPIKEKKKDIWKKRTVGNVLQEALQRYYERKASKGT</sequence>
<evidence type="ECO:0000313" key="5">
    <source>
        <dbReference type="EMBL" id="JAI16981.1"/>
    </source>
</evidence>
<reference evidence="5" key="1">
    <citation type="journal article" date="2015" name="Insect Biochem. Mol. Biol.">
        <title>An insight into the sialome of the horse fly, Tabanus bromius.</title>
        <authorList>
            <person name="Ribeiro J.M."/>
            <person name="Kazimirova M."/>
            <person name="Takac P."/>
            <person name="Andersen J.F."/>
            <person name="Francischetti I.M."/>
        </authorList>
    </citation>
    <scope>NUCLEOTIDE SEQUENCE</scope>
</reference>
<comment type="similarity">
    <text evidence="1">Belongs to the NSRP1 family.</text>
</comment>
<dbReference type="PANTHER" id="PTHR31938:SF4">
    <property type="entry name" value="NUCLEAR SPECKLE SPLICING REGULATORY PROTEIN 1"/>
    <property type="match status" value="1"/>
</dbReference>
<name>A0A0K8TS54_TABBR</name>
<dbReference type="Pfam" id="PF09745">
    <property type="entry name" value="NSRP1_N"/>
    <property type="match status" value="1"/>
</dbReference>
<dbReference type="AlphaFoldDB" id="A0A0K8TS54"/>
<accession>A0A0K8TS54</accession>
<dbReference type="GO" id="GO:0000381">
    <property type="term" value="P:regulation of alternative mRNA splicing, via spliceosome"/>
    <property type="evidence" value="ECO:0007669"/>
    <property type="project" value="InterPro"/>
</dbReference>
<feature type="compositionally biased region" description="Basic and acidic residues" evidence="3">
    <location>
        <begin position="319"/>
        <end position="338"/>
    </location>
</feature>
<protein>
    <submittedName>
        <fullName evidence="5">Putative nuclear speckle splicing regulatory protein 1</fullName>
    </submittedName>
</protein>
<dbReference type="EMBL" id="GDAI01000622">
    <property type="protein sequence ID" value="JAI16981.1"/>
    <property type="molecule type" value="mRNA"/>
</dbReference>
<feature type="region of interest" description="Disordered" evidence="3">
    <location>
        <begin position="186"/>
        <end position="339"/>
    </location>
</feature>